<dbReference type="InterPro" id="IPR038777">
    <property type="entry name" value="At4g18490-like"/>
</dbReference>
<dbReference type="EMBL" id="KK915662">
    <property type="protein sequence ID" value="KDP21061.1"/>
    <property type="molecule type" value="Genomic_DNA"/>
</dbReference>
<dbReference type="STRING" id="180498.A0A067JB78"/>
<feature type="compositionally biased region" description="Basic and acidic residues" evidence="2">
    <location>
        <begin position="98"/>
        <end position="107"/>
    </location>
</feature>
<feature type="region of interest" description="Disordered" evidence="2">
    <location>
        <begin position="329"/>
        <end position="391"/>
    </location>
</feature>
<keyword evidence="1" id="KW-0175">Coiled coil</keyword>
<keyword evidence="4" id="KW-1185">Reference proteome</keyword>
<name>A0A067JB78_JATCU</name>
<gene>
    <name evidence="3" type="ORF">JCGZ_21532</name>
</gene>
<feature type="region of interest" description="Disordered" evidence="2">
    <location>
        <begin position="593"/>
        <end position="627"/>
    </location>
</feature>
<feature type="compositionally biased region" description="Polar residues" evidence="2">
    <location>
        <begin position="343"/>
        <end position="368"/>
    </location>
</feature>
<feature type="compositionally biased region" description="Basic and acidic residues" evidence="2">
    <location>
        <begin position="13"/>
        <end position="23"/>
    </location>
</feature>
<reference evidence="3 4" key="1">
    <citation type="journal article" date="2014" name="PLoS ONE">
        <title>Global Analysis of Gene Expression Profiles in Physic Nut (Jatropha curcas L.) Seedlings Exposed to Salt Stress.</title>
        <authorList>
            <person name="Zhang L."/>
            <person name="Zhang C."/>
            <person name="Wu P."/>
            <person name="Chen Y."/>
            <person name="Li M."/>
            <person name="Jiang H."/>
            <person name="Wu G."/>
        </authorList>
    </citation>
    <scope>NUCLEOTIDE SEQUENCE [LARGE SCALE GENOMIC DNA]</scope>
    <source>
        <strain evidence="4">cv. GZQX0401</strain>
        <tissue evidence="3">Young leaves</tissue>
    </source>
</reference>
<dbReference type="OrthoDB" id="602706at2759"/>
<accession>A0A067JB78</accession>
<evidence type="ECO:0000256" key="1">
    <source>
        <dbReference type="SAM" id="Coils"/>
    </source>
</evidence>
<feature type="compositionally biased region" description="Polar residues" evidence="2">
    <location>
        <begin position="593"/>
        <end position="602"/>
    </location>
</feature>
<feature type="region of interest" description="Disordered" evidence="2">
    <location>
        <begin position="1"/>
        <end position="23"/>
    </location>
</feature>
<dbReference type="Proteomes" id="UP000027138">
    <property type="component" value="Unassembled WGS sequence"/>
</dbReference>
<dbReference type="PANTHER" id="PTHR36380">
    <property type="entry name" value="BNAA03G58330D PROTEIN"/>
    <property type="match status" value="1"/>
</dbReference>
<protein>
    <submittedName>
        <fullName evidence="3">Uncharacterized protein</fullName>
    </submittedName>
</protein>
<organism evidence="3 4">
    <name type="scientific">Jatropha curcas</name>
    <name type="common">Barbados nut</name>
    <dbReference type="NCBI Taxonomy" id="180498"/>
    <lineage>
        <taxon>Eukaryota</taxon>
        <taxon>Viridiplantae</taxon>
        <taxon>Streptophyta</taxon>
        <taxon>Embryophyta</taxon>
        <taxon>Tracheophyta</taxon>
        <taxon>Spermatophyta</taxon>
        <taxon>Magnoliopsida</taxon>
        <taxon>eudicotyledons</taxon>
        <taxon>Gunneridae</taxon>
        <taxon>Pentapetalae</taxon>
        <taxon>rosids</taxon>
        <taxon>fabids</taxon>
        <taxon>Malpighiales</taxon>
        <taxon>Euphorbiaceae</taxon>
        <taxon>Crotonoideae</taxon>
        <taxon>Jatropheae</taxon>
        <taxon>Jatropha</taxon>
    </lineage>
</organism>
<evidence type="ECO:0000256" key="2">
    <source>
        <dbReference type="SAM" id="MobiDB-lite"/>
    </source>
</evidence>
<evidence type="ECO:0000313" key="3">
    <source>
        <dbReference type="EMBL" id="KDP21061.1"/>
    </source>
</evidence>
<feature type="region of interest" description="Disordered" evidence="2">
    <location>
        <begin position="84"/>
        <end position="116"/>
    </location>
</feature>
<dbReference type="AlphaFoldDB" id="A0A067JB78"/>
<dbReference type="PANTHER" id="PTHR36380:SF1">
    <property type="entry name" value="OS01G0755100 PROTEIN"/>
    <property type="match status" value="1"/>
</dbReference>
<feature type="compositionally biased region" description="Polar residues" evidence="2">
    <location>
        <begin position="611"/>
        <end position="627"/>
    </location>
</feature>
<feature type="region of interest" description="Disordered" evidence="2">
    <location>
        <begin position="283"/>
        <end position="313"/>
    </location>
</feature>
<proteinExistence type="predicted"/>
<sequence length="804" mass="88036">MAEPQTGTSSSVDPKKKNSPLDEEIGKEFISSWKSLSAAGDDKMDFNFDTVSSGKKKTFNFDKLDMDFNLDGDFEKLTSFKVDLPDLDFSSPSKKTAKPKESSKEESSSGNHRGKRDCFAFSFDFNELDDFNFDSSIIQGGKTSMKNPDSKVAGSDRSEYQSSKVNLACGNDAFDYSHTDKSQAPENATTSVVETTVVGEATGNSSNDNFPSISEKIGDMFVSHCTRDSTEKTVSVSPEEADQQNHFQEKAMPTEPQAQQLTQILSVQSVTGKNSIRDTESFQEKAMPTEPQAQQTTEILPVQSVPKNSSIQDTELDIQVGSLARKLNTESGAEEDVMDRTIPCSSSNHENLQLKNSAQPYNDGSESSGGACKKADSETPIGNMTGTEPMQDDLDFEVTSSADHLPRRPNDKDVQKSASKLLVPLRSEPVVNNVTPTKETESGVVCSKYFKRLKEPKPQLCQPPSTGMEVSSFGCKEMDTLCPANEKRESFNVNDAQTHKKVIGDSKSLSMELAKGEPSSLGSVKNVKNLCNISFEVNTSSSIDKATKSSIQTSENSTAAVSSMGSTWNSKIIPFEGLKAGKKTPDLSSLKITRTTGASKGHSSAVDKLGLSSSRNSGKNVEVQGTTASKVAHPIANAERKTLLMTSLKRKTSEASNQELVALSPRKRLSQSPNEISNLKEPLKSTIEEQGCHQDNQVKSKPKGVLYNHSTSGHEIPQQANIREQDISLAMENDGNVEKAEAYAKELEDICNMLKKKHEEAKEIMVRAIVNNNSLLMLNHPMFNEKISFQSSLLFFILFLWLFF</sequence>
<feature type="compositionally biased region" description="Polar residues" evidence="2">
    <location>
        <begin position="1"/>
        <end position="12"/>
    </location>
</feature>
<evidence type="ECO:0000313" key="4">
    <source>
        <dbReference type="Proteomes" id="UP000027138"/>
    </source>
</evidence>
<feature type="coiled-coil region" evidence="1">
    <location>
        <begin position="737"/>
        <end position="764"/>
    </location>
</feature>
<feature type="region of interest" description="Disordered" evidence="2">
    <location>
        <begin position="139"/>
        <end position="159"/>
    </location>
</feature>